<evidence type="ECO:0000313" key="17">
    <source>
        <dbReference type="Proteomes" id="UP000186176"/>
    </source>
</evidence>
<dbReference type="OrthoDB" id="14523at2759"/>
<evidence type="ECO:0000313" key="16">
    <source>
        <dbReference type="EMBL" id="OII72520.1"/>
    </source>
</evidence>
<evidence type="ECO:0000256" key="6">
    <source>
        <dbReference type="ARBA" id="ARBA00022741"/>
    </source>
</evidence>
<dbReference type="PANTHER" id="PTHR15184">
    <property type="entry name" value="ATP SYNTHASE"/>
    <property type="match status" value="1"/>
</dbReference>
<dbReference type="RefSeq" id="XP_028874018.1">
    <property type="nucleotide sequence ID" value="XM_029017529.1"/>
</dbReference>
<evidence type="ECO:0000256" key="10">
    <source>
        <dbReference type="ARBA" id="ARBA00023065"/>
    </source>
</evidence>
<evidence type="ECO:0000256" key="8">
    <source>
        <dbReference type="ARBA" id="ARBA00022840"/>
    </source>
</evidence>
<dbReference type="GO" id="GO:0005524">
    <property type="term" value="F:ATP binding"/>
    <property type="evidence" value="ECO:0007669"/>
    <property type="project" value="UniProtKB-KW"/>
</dbReference>
<keyword evidence="8 14" id="KW-0067">ATP-binding</keyword>
<dbReference type="NCBIfam" id="TIGR01039">
    <property type="entry name" value="atpD"/>
    <property type="match status" value="1"/>
</dbReference>
<reference evidence="16 17" key="1">
    <citation type="submission" date="2016-10" db="EMBL/GenBank/DDBJ databases">
        <title>Reductive evolution of mitochondrial metabolism and differential evolution of invasion-related proteins in Cryptosporidium.</title>
        <authorList>
            <person name="Liu S."/>
            <person name="Roellig D.M."/>
            <person name="Guo Y."/>
            <person name="Li N."/>
            <person name="Frace M.A."/>
            <person name="Tang K."/>
            <person name="Zhang L."/>
            <person name="Feng Y."/>
            <person name="Xiao L."/>
        </authorList>
    </citation>
    <scope>NUCLEOTIDE SEQUENCE [LARGE SCALE GENOMIC DNA]</scope>
    <source>
        <strain evidence="16">39726</strain>
    </source>
</reference>
<dbReference type="Pfam" id="PF00006">
    <property type="entry name" value="ATP-synt_ab"/>
    <property type="match status" value="1"/>
</dbReference>
<evidence type="ECO:0000256" key="1">
    <source>
        <dbReference type="ARBA" id="ARBA00004170"/>
    </source>
</evidence>
<dbReference type="InterPro" id="IPR024034">
    <property type="entry name" value="ATPase_F1/V1_b/a_C"/>
</dbReference>
<dbReference type="GeneID" id="39977308"/>
<dbReference type="Pfam" id="PF02874">
    <property type="entry name" value="ATP-synt_ab_N"/>
    <property type="match status" value="1"/>
</dbReference>
<keyword evidence="11" id="KW-0472">Membrane</keyword>
<sequence length="540" mass="59911">MFGVQRSTSNLSLLFSKLTKRNFLPLFSVYFQKRAIQNLEYYFSNKRWKSFNKTNEKLSEGYVSQIMGSVVDVKFEGKLPELLNALEVKGHQNKLVLEVAQHLSDNSVRAIAMDVTEGLSRGQKVIDTGSAICVPVGEATLGRMVNVMGNAIDGCGDINTKIRRPIHRAAPEYMEQVMEPSLIVTGIKAIDLLTPFIKGGKIGLFGGAGVGKTVLIMELINNIAKKYGGYSVYTGVGERIREGYDLYNEMLANGVNKKSVIGSRVDSKHKRQPIYDFLGSKTALVYGQMNETPGARARVALTGLTMAEYFRDSMLQDVLFFIDNIYRFTQAGSEVSALLGLLPTEVGYQPTLATDLGKLQERITTTKNGSITSIQALYVPSDDINDPAPVAAFTHLDSTIVLSRKMSEIGIFPSIDPLESRSKVLDQNIIGEEHYKTSTRVLSILQKYKQLQNKIATKGTDVLSEEERLIISRARKVQKFLTQPFFMSEAFTGKPGVFVNLNDTIKGFNAIVNGEMDSFPETLFYMKGNIDSLEKPDSIY</sequence>
<dbReference type="CDD" id="cd01133">
    <property type="entry name" value="F1-ATPase_beta_CD"/>
    <property type="match status" value="1"/>
</dbReference>
<dbReference type="HAMAP" id="MF_01347">
    <property type="entry name" value="ATP_synth_beta_bact"/>
    <property type="match status" value="1"/>
</dbReference>
<dbReference type="GO" id="GO:0046933">
    <property type="term" value="F:proton-transporting ATP synthase activity, rotational mechanism"/>
    <property type="evidence" value="ECO:0007669"/>
    <property type="project" value="InterPro"/>
</dbReference>
<dbReference type="CDD" id="cd18110">
    <property type="entry name" value="ATP-synt_F1_beta_C"/>
    <property type="match status" value="1"/>
</dbReference>
<dbReference type="Gene3D" id="3.40.50.300">
    <property type="entry name" value="P-loop containing nucleotide triphosphate hydrolases"/>
    <property type="match status" value="1"/>
</dbReference>
<dbReference type="SUPFAM" id="SSF52540">
    <property type="entry name" value="P-loop containing nucleoside triphosphate hydrolases"/>
    <property type="match status" value="1"/>
</dbReference>
<comment type="function">
    <text evidence="14">Produces ATP from ADP in the presence of a proton gradient across the membrane.</text>
</comment>
<dbReference type="InterPro" id="IPR036121">
    <property type="entry name" value="ATPase_F1/V1/A1_a/bsu_N_sf"/>
</dbReference>
<dbReference type="PROSITE" id="PS00152">
    <property type="entry name" value="ATPASE_ALPHA_BETA"/>
    <property type="match status" value="1"/>
</dbReference>
<dbReference type="VEuPathDB" id="CryptoDB:cubi_00515"/>
<dbReference type="Gene3D" id="1.10.1140.10">
    <property type="entry name" value="Bovine Mitochondrial F1-atpase, Atp Synthase Beta Chain, Chain D, domain 3"/>
    <property type="match status" value="1"/>
</dbReference>
<comment type="caution">
    <text evidence="16">The sequence shown here is derived from an EMBL/GenBank/DDBJ whole genome shotgun (WGS) entry which is preliminary data.</text>
</comment>
<dbReference type="EC" id="7.1.2.2" evidence="14"/>
<dbReference type="InterPro" id="IPR055190">
    <property type="entry name" value="ATP-synt_VA_C"/>
</dbReference>
<keyword evidence="5" id="KW-0813">Transport</keyword>
<comment type="similarity">
    <text evidence="3">Belongs to the ATPase alpha/beta chains family.</text>
</comment>
<dbReference type="GO" id="GO:0045259">
    <property type="term" value="C:proton-transporting ATP synthase complex"/>
    <property type="evidence" value="ECO:0007669"/>
    <property type="project" value="UniProtKB-KW"/>
</dbReference>
<evidence type="ECO:0000256" key="2">
    <source>
        <dbReference type="ARBA" id="ARBA00004273"/>
    </source>
</evidence>
<keyword evidence="12 14" id="KW-0139">CF(1)</keyword>
<accession>A0A1J4ME60</accession>
<dbReference type="InterPro" id="IPR050053">
    <property type="entry name" value="ATPase_alpha/beta_chains"/>
</dbReference>
<dbReference type="FunFam" id="3.40.50.300:FF:001630">
    <property type="entry name" value="ATP synthase subunit beta"/>
    <property type="match status" value="1"/>
</dbReference>
<dbReference type="PANTHER" id="PTHR15184:SF82">
    <property type="entry name" value="ATP SYNTHASE SUBUNIT BETA, MITOCHONDRIAL"/>
    <property type="match status" value="1"/>
</dbReference>
<name>A0A1J4ME60_9CRYT</name>
<keyword evidence="10" id="KW-0406">Ion transport</keyword>
<evidence type="ECO:0000256" key="9">
    <source>
        <dbReference type="ARBA" id="ARBA00022967"/>
    </source>
</evidence>
<protein>
    <recommendedName>
        <fullName evidence="14">ATP synthase subunit beta</fullName>
        <ecNumber evidence="14">7.1.2.2</ecNumber>
    </recommendedName>
</protein>
<dbReference type="InterPro" id="IPR000194">
    <property type="entry name" value="ATPase_F1/V1/A1_a/bsu_nucl-bd"/>
</dbReference>
<dbReference type="GO" id="GO:0005743">
    <property type="term" value="C:mitochondrial inner membrane"/>
    <property type="evidence" value="ECO:0007669"/>
    <property type="project" value="UniProtKB-SubCell"/>
</dbReference>
<dbReference type="InterPro" id="IPR027417">
    <property type="entry name" value="P-loop_NTPase"/>
</dbReference>
<evidence type="ECO:0000256" key="13">
    <source>
        <dbReference type="ARBA" id="ARBA00023310"/>
    </source>
</evidence>
<proteinExistence type="inferred from homology"/>
<keyword evidence="17" id="KW-1185">Reference proteome</keyword>
<keyword evidence="13 14" id="KW-0066">ATP synthesis</keyword>
<dbReference type="Proteomes" id="UP000186176">
    <property type="component" value="Unassembled WGS sequence"/>
</dbReference>
<evidence type="ECO:0000256" key="14">
    <source>
        <dbReference type="RuleBase" id="RU003553"/>
    </source>
</evidence>
<keyword evidence="7" id="KW-0375">Hydrogen ion transport</keyword>
<dbReference type="AlphaFoldDB" id="A0A1J4ME60"/>
<dbReference type="InterPro" id="IPR005722">
    <property type="entry name" value="ATP_synth_F1_bsu"/>
</dbReference>
<dbReference type="InterPro" id="IPR020003">
    <property type="entry name" value="ATPase_a/bsu_AS"/>
</dbReference>
<dbReference type="SUPFAM" id="SSF47917">
    <property type="entry name" value="C-terminal domain of alpha and beta subunits of F1 ATP synthase"/>
    <property type="match status" value="1"/>
</dbReference>
<dbReference type="CDD" id="cd18115">
    <property type="entry name" value="ATP-synt_F1_beta_N"/>
    <property type="match status" value="1"/>
</dbReference>
<feature type="domain" description="AAA+ ATPase" evidence="15">
    <location>
        <begin position="198"/>
        <end position="407"/>
    </location>
</feature>
<dbReference type="Pfam" id="PF22919">
    <property type="entry name" value="ATP-synt_VA_C"/>
    <property type="match status" value="1"/>
</dbReference>
<dbReference type="Gene3D" id="2.40.10.170">
    <property type="match status" value="1"/>
</dbReference>
<evidence type="ECO:0000259" key="15">
    <source>
        <dbReference type="SMART" id="SM00382"/>
    </source>
</evidence>
<evidence type="ECO:0000256" key="12">
    <source>
        <dbReference type="ARBA" id="ARBA00023196"/>
    </source>
</evidence>
<dbReference type="EMBL" id="LRBP01000022">
    <property type="protein sequence ID" value="OII72520.1"/>
    <property type="molecule type" value="Genomic_DNA"/>
</dbReference>
<dbReference type="InterPro" id="IPR003593">
    <property type="entry name" value="AAA+_ATPase"/>
</dbReference>
<comment type="subunit">
    <text evidence="14">F-type ATPases have 2 components, CF(1) - the catalytic core - and CF(0) - the membrane proton channel. CF(1) and CF(0) have multiple subunits.</text>
</comment>
<evidence type="ECO:0000256" key="11">
    <source>
        <dbReference type="ARBA" id="ARBA00023136"/>
    </source>
</evidence>
<gene>
    <name evidence="16" type="ORF">cubi_00515</name>
</gene>
<keyword evidence="6 14" id="KW-0547">Nucleotide-binding</keyword>
<dbReference type="InterPro" id="IPR004100">
    <property type="entry name" value="ATPase_F1/V1/A1_a/bsu_N"/>
</dbReference>
<evidence type="ECO:0000256" key="5">
    <source>
        <dbReference type="ARBA" id="ARBA00022448"/>
    </source>
</evidence>
<comment type="subunit">
    <text evidence="4">F-type ATPases have 2 components, CF(1) - the catalytic core - and CF(0) - the membrane proton channel. CF(1) has five subunits: alpha(3), beta(3), gamma(1), delta(1), epsilon(1). CF(0) has three main subunits: a, b and c.</text>
</comment>
<dbReference type="SUPFAM" id="SSF50615">
    <property type="entry name" value="N-terminal domain of alpha and beta subunits of F1 ATP synthase"/>
    <property type="match status" value="1"/>
</dbReference>
<organism evidence="16 17">
    <name type="scientific">Cryptosporidium ubiquitum</name>
    <dbReference type="NCBI Taxonomy" id="857276"/>
    <lineage>
        <taxon>Eukaryota</taxon>
        <taxon>Sar</taxon>
        <taxon>Alveolata</taxon>
        <taxon>Apicomplexa</taxon>
        <taxon>Conoidasida</taxon>
        <taxon>Coccidia</taxon>
        <taxon>Eucoccidiorida</taxon>
        <taxon>Eimeriorina</taxon>
        <taxon>Cryptosporidiidae</taxon>
        <taxon>Cryptosporidium</taxon>
    </lineage>
</organism>
<dbReference type="SMART" id="SM00382">
    <property type="entry name" value="AAA"/>
    <property type="match status" value="1"/>
</dbReference>
<evidence type="ECO:0000256" key="3">
    <source>
        <dbReference type="ARBA" id="ARBA00008936"/>
    </source>
</evidence>
<dbReference type="GO" id="GO:0042776">
    <property type="term" value="P:proton motive force-driven mitochondrial ATP synthesis"/>
    <property type="evidence" value="ECO:0007669"/>
    <property type="project" value="TreeGrafter"/>
</dbReference>
<comment type="subcellular location">
    <subcellularLocation>
        <location evidence="1">Membrane</location>
        <topology evidence="1">Peripheral membrane protein</topology>
    </subcellularLocation>
    <subcellularLocation>
        <location evidence="2">Mitochondrion inner membrane</location>
    </subcellularLocation>
</comment>
<comment type="catalytic activity">
    <reaction evidence="14">
        <text>ATP + H2O + 4 H(+)(in) = ADP + phosphate + 5 H(+)(out)</text>
        <dbReference type="Rhea" id="RHEA:57720"/>
        <dbReference type="ChEBI" id="CHEBI:15377"/>
        <dbReference type="ChEBI" id="CHEBI:15378"/>
        <dbReference type="ChEBI" id="CHEBI:30616"/>
        <dbReference type="ChEBI" id="CHEBI:43474"/>
        <dbReference type="ChEBI" id="CHEBI:456216"/>
        <dbReference type="EC" id="7.1.2.2"/>
    </reaction>
</comment>
<evidence type="ECO:0000256" key="7">
    <source>
        <dbReference type="ARBA" id="ARBA00022781"/>
    </source>
</evidence>
<dbReference type="FunFam" id="1.10.1140.10:FF:000005">
    <property type="entry name" value="ATP synthase subunit beta"/>
    <property type="match status" value="1"/>
</dbReference>
<evidence type="ECO:0000256" key="4">
    <source>
        <dbReference type="ARBA" id="ARBA00011648"/>
    </source>
</evidence>
<keyword evidence="9" id="KW-1278">Translocase</keyword>